<dbReference type="OrthoDB" id="891726at2759"/>
<dbReference type="EMBL" id="KB933264">
    <property type="protein sequence ID" value="EON97687.1"/>
    <property type="molecule type" value="Genomic_DNA"/>
</dbReference>
<accession>R8BEG6</accession>
<dbReference type="AlphaFoldDB" id="R8BEG6"/>
<proteinExistence type="predicted"/>
<gene>
    <name evidence="2" type="ORF">UCRPA7_6827</name>
</gene>
<evidence type="ECO:0000313" key="2">
    <source>
        <dbReference type="EMBL" id="EON97687.1"/>
    </source>
</evidence>
<dbReference type="KEGG" id="tmn:UCRPA7_6827"/>
<dbReference type="InterPro" id="IPR007541">
    <property type="entry name" value="Uncharacterised_BSP"/>
</dbReference>
<dbReference type="PANTHER" id="PTHR33321">
    <property type="match status" value="1"/>
</dbReference>
<dbReference type="GeneID" id="19327524"/>
<evidence type="ECO:0000256" key="1">
    <source>
        <dbReference type="SAM" id="MobiDB-lite"/>
    </source>
</evidence>
<protein>
    <submittedName>
        <fullName evidence="2">Putative pbsp domain-containing protein</fullName>
    </submittedName>
</protein>
<dbReference type="PANTHER" id="PTHR33321:SF12">
    <property type="entry name" value="PLANT BASIC SECRETORY PROTEIN (BSP) FAMILY PROTEIN"/>
    <property type="match status" value="1"/>
</dbReference>
<dbReference type="Proteomes" id="UP000014074">
    <property type="component" value="Unassembled WGS sequence"/>
</dbReference>
<feature type="region of interest" description="Disordered" evidence="1">
    <location>
        <begin position="19"/>
        <end position="64"/>
    </location>
</feature>
<evidence type="ECO:0000313" key="3">
    <source>
        <dbReference type="Proteomes" id="UP000014074"/>
    </source>
</evidence>
<feature type="compositionally biased region" description="Basic and acidic residues" evidence="1">
    <location>
        <begin position="46"/>
        <end position="64"/>
    </location>
</feature>
<keyword evidence="3" id="KW-1185">Reference proteome</keyword>
<dbReference type="Pfam" id="PF04450">
    <property type="entry name" value="BSP"/>
    <property type="match status" value="1"/>
</dbReference>
<feature type="compositionally biased region" description="Basic and acidic residues" evidence="1">
    <location>
        <begin position="283"/>
        <end position="300"/>
    </location>
</feature>
<dbReference type="HOGENOM" id="CLU_062644_0_0_1"/>
<organism evidence="2 3">
    <name type="scientific">Phaeoacremonium minimum (strain UCR-PA7)</name>
    <name type="common">Esca disease fungus</name>
    <name type="synonym">Togninia minima</name>
    <dbReference type="NCBI Taxonomy" id="1286976"/>
    <lineage>
        <taxon>Eukaryota</taxon>
        <taxon>Fungi</taxon>
        <taxon>Dikarya</taxon>
        <taxon>Ascomycota</taxon>
        <taxon>Pezizomycotina</taxon>
        <taxon>Sordariomycetes</taxon>
        <taxon>Sordariomycetidae</taxon>
        <taxon>Togniniales</taxon>
        <taxon>Togniniaceae</taxon>
        <taxon>Phaeoacremonium</taxon>
    </lineage>
</organism>
<sequence>MAIRPQTTPVPNPILIFMPGTSRAESTPPAATQTPIPLPDRTAISESERTKPRDDEPEEKFPQPKLRLEIRSLDHPGAARFLSAVNASQVLKDAVHNVQRLLYARPSEPTTHAPPTRSVTVVLRDMGGVAYTTGSELDNDHKEIHFSLGYIAGINPRDGQPGGAKRATDEITGVLTHELVHCYQYNGKGTCPGGLIEGIADWVRLNCDLSPPHWRRETSGKWDGGYQHTAYFLEYLEDRFGSGTVRRLNEKLRTQRYEEKGFWTELLGRPVEQLWGDYVEKVKEEEKGPTTKDGDKKESSTVDEGTQT</sequence>
<name>R8BEG6_PHAM7</name>
<feature type="compositionally biased region" description="Polar residues" evidence="1">
    <location>
        <begin position="23"/>
        <end position="35"/>
    </location>
</feature>
<feature type="region of interest" description="Disordered" evidence="1">
    <location>
        <begin position="283"/>
        <end position="308"/>
    </location>
</feature>
<dbReference type="eggNOG" id="ENOG502QURC">
    <property type="taxonomic scope" value="Eukaryota"/>
</dbReference>
<reference evidence="3" key="1">
    <citation type="journal article" date="2013" name="Genome Announc.">
        <title>Draft genome sequence of the ascomycete Phaeoacremonium aleophilum strain UCR-PA7, a causal agent of the esca disease complex in grapevines.</title>
        <authorList>
            <person name="Blanco-Ulate B."/>
            <person name="Rolshausen P."/>
            <person name="Cantu D."/>
        </authorList>
    </citation>
    <scope>NUCLEOTIDE SEQUENCE [LARGE SCALE GENOMIC DNA]</scope>
    <source>
        <strain evidence="3">UCR-PA7</strain>
    </source>
</reference>
<dbReference type="RefSeq" id="XP_007917554.1">
    <property type="nucleotide sequence ID" value="XM_007919363.1"/>
</dbReference>